<keyword evidence="4" id="KW-1185">Reference proteome</keyword>
<dbReference type="PANTHER" id="PTHR24348">
    <property type="entry name" value="SERINE/THREONINE-PROTEIN KINASE UNC-51-RELATED"/>
    <property type="match status" value="1"/>
</dbReference>
<evidence type="ECO:0000259" key="2">
    <source>
        <dbReference type="PROSITE" id="PS50011"/>
    </source>
</evidence>
<dbReference type="GO" id="GO:0005524">
    <property type="term" value="F:ATP binding"/>
    <property type="evidence" value="ECO:0007669"/>
    <property type="project" value="InterPro"/>
</dbReference>
<dbReference type="GO" id="GO:0010506">
    <property type="term" value="P:regulation of autophagy"/>
    <property type="evidence" value="ECO:0007669"/>
    <property type="project" value="InterPro"/>
</dbReference>
<dbReference type="EMBL" id="MLAK01000746">
    <property type="protein sequence ID" value="OHT05805.1"/>
    <property type="molecule type" value="Genomic_DNA"/>
</dbReference>
<dbReference type="InterPro" id="IPR011009">
    <property type="entry name" value="Kinase-like_dom_sf"/>
</dbReference>
<evidence type="ECO:0000256" key="1">
    <source>
        <dbReference type="SAM" id="Coils"/>
    </source>
</evidence>
<protein>
    <recommendedName>
        <fullName evidence="2">Protein kinase domain-containing protein</fullName>
    </recommendedName>
</protein>
<dbReference type="CDD" id="cd00180">
    <property type="entry name" value="PKc"/>
    <property type="match status" value="1"/>
</dbReference>
<dbReference type="RefSeq" id="XP_068358941.1">
    <property type="nucleotide sequence ID" value="XM_068504932.1"/>
</dbReference>
<dbReference type="GO" id="GO:0004674">
    <property type="term" value="F:protein serine/threonine kinase activity"/>
    <property type="evidence" value="ECO:0007669"/>
    <property type="project" value="InterPro"/>
</dbReference>
<dbReference type="InterPro" id="IPR045269">
    <property type="entry name" value="Atg1-like"/>
</dbReference>
<evidence type="ECO:0000313" key="4">
    <source>
        <dbReference type="Proteomes" id="UP000179807"/>
    </source>
</evidence>
<accession>A0A1J4K8P4</accession>
<reference evidence="3" key="1">
    <citation type="submission" date="2016-10" db="EMBL/GenBank/DDBJ databases">
        <authorList>
            <person name="Benchimol M."/>
            <person name="Almeida L.G."/>
            <person name="Vasconcelos A.T."/>
            <person name="Perreira-Neves A."/>
            <person name="Rosa I.A."/>
            <person name="Tasca T."/>
            <person name="Bogo M.R."/>
            <person name="de Souza W."/>
        </authorList>
    </citation>
    <scope>NUCLEOTIDE SEQUENCE [LARGE SCALE GENOMIC DNA]</scope>
    <source>
        <strain evidence="3">K</strain>
    </source>
</reference>
<feature type="domain" description="Protein kinase" evidence="2">
    <location>
        <begin position="19"/>
        <end position="276"/>
    </location>
</feature>
<dbReference type="GeneID" id="94839636"/>
<dbReference type="InterPro" id="IPR008271">
    <property type="entry name" value="Ser/Thr_kinase_AS"/>
</dbReference>
<dbReference type="PROSITE" id="PS00108">
    <property type="entry name" value="PROTEIN_KINASE_ST"/>
    <property type="match status" value="1"/>
</dbReference>
<dbReference type="GO" id="GO:0005737">
    <property type="term" value="C:cytoplasm"/>
    <property type="evidence" value="ECO:0007669"/>
    <property type="project" value="TreeGrafter"/>
</dbReference>
<dbReference type="VEuPathDB" id="TrichDB:TRFO_26414"/>
<sequence>MATIQIEYKLPNKLSQKYRFDAKSSNIGGFSWTFPGYRRTDNQKVLIKAIQNIPNHSIEFRDKYAKREYKILKDVGHNCILTLIDYFPAKDGEQPVLVFEFYENGNLDEFFRKFKNNASYPSESLSMIKMKVIFGLLSSIHYLHSRKIIHRDIKPANIVLDKNECPILIDFGLARYLYKKDTELDQNLTACGTQYYQAPEVKTHSYTFSADIYSFGYVCIFMFTKAQNFLPTVEETRKSLSGIPEEMIDMIIKCINEIPNKRPTSIELIQFFTQFNSDSLPFDLINNEKKIMELKEYIDFALLPELKEVLKCSQSSISTADLLILENQKLIQSILKLEKENKQLRNKMNIAKDELKHLVNSISVSSLIKAIEICQNQPILLKYEGPDSIGVFGFLSLHQQSKFHSNFIASQSSNDIYNLLFNNNDNYCFPQPDTYVDIHFKNSINVQTFGIVTSEFNDFLLKSFILYGINESRYTQLLNQNNDPNLLKPNNSVIYHLNNNEKFSLLRFVVKEGISRNNGINATIKSSPVILRHINFNNYQFPYYPQSNYCRIDNVLITGNSFGFSSFFQKNPINKICTFGSKENDVQWFEVSLVDYSLISNGYSIWRTDNITMNTWSIYGADENDEWEMIHENTVETSASSVNSPPTFETFRISDTRPYTKFRLYSPTKVLLYYLDFYVVLIPHS</sequence>
<dbReference type="OrthoDB" id="4062651at2759"/>
<organism evidence="3 4">
    <name type="scientific">Tritrichomonas foetus</name>
    <dbReference type="NCBI Taxonomy" id="1144522"/>
    <lineage>
        <taxon>Eukaryota</taxon>
        <taxon>Metamonada</taxon>
        <taxon>Parabasalia</taxon>
        <taxon>Tritrichomonadida</taxon>
        <taxon>Tritrichomonadidae</taxon>
        <taxon>Tritrichomonas</taxon>
    </lineage>
</organism>
<name>A0A1J4K8P4_9EUKA</name>
<dbReference type="SUPFAM" id="SSF56112">
    <property type="entry name" value="Protein kinase-like (PK-like)"/>
    <property type="match status" value="1"/>
</dbReference>
<comment type="caution">
    <text evidence="3">The sequence shown here is derived from an EMBL/GenBank/DDBJ whole genome shotgun (WGS) entry which is preliminary data.</text>
</comment>
<dbReference type="Gene3D" id="1.10.510.10">
    <property type="entry name" value="Transferase(Phosphotransferase) domain 1"/>
    <property type="match status" value="1"/>
</dbReference>
<dbReference type="Pfam" id="PF00069">
    <property type="entry name" value="Pkinase"/>
    <property type="match status" value="1"/>
</dbReference>
<feature type="coiled-coil region" evidence="1">
    <location>
        <begin position="320"/>
        <end position="361"/>
    </location>
</feature>
<dbReference type="InterPro" id="IPR000719">
    <property type="entry name" value="Prot_kinase_dom"/>
</dbReference>
<dbReference type="AlphaFoldDB" id="A0A1J4K8P4"/>
<proteinExistence type="predicted"/>
<gene>
    <name evidence="3" type="ORF">TRFO_26414</name>
</gene>
<dbReference type="PROSITE" id="PS50011">
    <property type="entry name" value="PROTEIN_KINASE_DOM"/>
    <property type="match status" value="1"/>
</dbReference>
<keyword evidence="1" id="KW-0175">Coiled coil</keyword>
<dbReference type="SMART" id="SM00220">
    <property type="entry name" value="S_TKc"/>
    <property type="match status" value="1"/>
</dbReference>
<dbReference type="Proteomes" id="UP000179807">
    <property type="component" value="Unassembled WGS sequence"/>
</dbReference>
<evidence type="ECO:0000313" key="3">
    <source>
        <dbReference type="EMBL" id="OHT05805.1"/>
    </source>
</evidence>